<dbReference type="EnsemblMetazoa" id="XM_014394654.2">
    <property type="protein sequence ID" value="XP_014250140.1"/>
    <property type="gene ID" value="LOC106667042"/>
</dbReference>
<feature type="transmembrane region" description="Helical" evidence="8">
    <location>
        <begin position="801"/>
        <end position="824"/>
    </location>
</feature>
<dbReference type="PROSITE" id="PS50237">
    <property type="entry name" value="HECT"/>
    <property type="match status" value="1"/>
</dbReference>
<evidence type="ECO:0000256" key="7">
    <source>
        <dbReference type="PROSITE-ProRule" id="PRU00235"/>
    </source>
</evidence>
<dbReference type="InterPro" id="IPR035983">
    <property type="entry name" value="Hect_E3_ubiquitin_ligase"/>
</dbReference>
<evidence type="ECO:0000313" key="11">
    <source>
        <dbReference type="Proteomes" id="UP000494040"/>
    </source>
</evidence>
<comment type="subcellular location">
    <subcellularLocation>
        <location evidence="1">Cytoplasm</location>
    </subcellularLocation>
</comment>
<evidence type="ECO:0000256" key="2">
    <source>
        <dbReference type="ARBA" id="ARBA00022490"/>
    </source>
</evidence>
<dbReference type="Pfam" id="PF00632">
    <property type="entry name" value="HECT"/>
    <property type="match status" value="1"/>
</dbReference>
<dbReference type="GO" id="GO:0004842">
    <property type="term" value="F:ubiquitin-protein transferase activity"/>
    <property type="evidence" value="ECO:0007669"/>
    <property type="project" value="InterPro"/>
</dbReference>
<organism evidence="10 11">
    <name type="scientific">Cimex lectularius</name>
    <name type="common">Bed bug</name>
    <name type="synonym">Acanthia lectularia</name>
    <dbReference type="NCBI Taxonomy" id="79782"/>
    <lineage>
        <taxon>Eukaryota</taxon>
        <taxon>Metazoa</taxon>
        <taxon>Ecdysozoa</taxon>
        <taxon>Arthropoda</taxon>
        <taxon>Hexapoda</taxon>
        <taxon>Insecta</taxon>
        <taxon>Pterygota</taxon>
        <taxon>Neoptera</taxon>
        <taxon>Paraneoptera</taxon>
        <taxon>Hemiptera</taxon>
        <taxon>Heteroptera</taxon>
        <taxon>Panheteroptera</taxon>
        <taxon>Cimicomorpha</taxon>
        <taxon>Cimicidae</taxon>
        <taxon>Cimex</taxon>
    </lineage>
</organism>
<feature type="repeat" description="RCC1" evidence="7">
    <location>
        <begin position="290"/>
        <end position="341"/>
    </location>
</feature>
<proteinExistence type="predicted"/>
<keyword evidence="5 6" id="KW-0833">Ubl conjugation pathway</keyword>
<accession>A0A8I6RRF9</accession>
<dbReference type="Gene3D" id="3.90.1750.10">
    <property type="entry name" value="Hect, E3 ligase catalytic domains"/>
    <property type="match status" value="1"/>
</dbReference>
<protein>
    <recommendedName>
        <fullName evidence="9">HECT domain-containing protein</fullName>
    </recommendedName>
</protein>
<keyword evidence="11" id="KW-1185">Reference proteome</keyword>
<dbReference type="PANTHER" id="PTHR45622">
    <property type="entry name" value="UBIQUITIN-PROTEIN LIGASE E3A-RELATED"/>
    <property type="match status" value="1"/>
</dbReference>
<feature type="repeat" description="RCC1" evidence="7">
    <location>
        <begin position="134"/>
        <end position="184"/>
    </location>
</feature>
<dbReference type="Gene3D" id="3.30.2410.10">
    <property type="entry name" value="Hect, E3 ligase catalytic domain"/>
    <property type="match status" value="1"/>
</dbReference>
<dbReference type="GO" id="GO:0009966">
    <property type="term" value="P:regulation of signal transduction"/>
    <property type="evidence" value="ECO:0007669"/>
    <property type="project" value="UniProtKB-ARBA"/>
</dbReference>
<keyword evidence="8" id="KW-0472">Membrane</keyword>
<evidence type="ECO:0000256" key="4">
    <source>
        <dbReference type="ARBA" id="ARBA00022737"/>
    </source>
</evidence>
<dbReference type="Gene3D" id="3.30.2160.10">
    <property type="entry name" value="Hect, E3 ligase catalytic domain"/>
    <property type="match status" value="1"/>
</dbReference>
<dbReference type="PROSITE" id="PS00626">
    <property type="entry name" value="RCC1_2"/>
    <property type="match status" value="1"/>
</dbReference>
<dbReference type="OrthoDB" id="5981550at2759"/>
<keyword evidence="4" id="KW-0677">Repeat</keyword>
<dbReference type="RefSeq" id="XP_014250140.1">
    <property type="nucleotide sequence ID" value="XM_014394654.2"/>
</dbReference>
<dbReference type="InterPro" id="IPR000408">
    <property type="entry name" value="Reg_chr_condens"/>
</dbReference>
<dbReference type="OMA" id="FKSQACW"/>
<dbReference type="CDD" id="cd00078">
    <property type="entry name" value="HECTc"/>
    <property type="match status" value="1"/>
</dbReference>
<feature type="repeat" description="RCC1" evidence="7">
    <location>
        <begin position="84"/>
        <end position="133"/>
    </location>
</feature>
<evidence type="ECO:0000256" key="1">
    <source>
        <dbReference type="ARBA" id="ARBA00004496"/>
    </source>
</evidence>
<dbReference type="SUPFAM" id="SSF50985">
    <property type="entry name" value="RCC1/BLIP-II"/>
    <property type="match status" value="1"/>
</dbReference>
<evidence type="ECO:0000256" key="5">
    <source>
        <dbReference type="ARBA" id="ARBA00022786"/>
    </source>
</evidence>
<dbReference type="InterPro" id="IPR000569">
    <property type="entry name" value="HECT_dom"/>
</dbReference>
<keyword evidence="3" id="KW-0808">Transferase</keyword>
<feature type="repeat" description="RCC1" evidence="7">
    <location>
        <begin position="343"/>
        <end position="399"/>
    </location>
</feature>
<reference evidence="10" key="1">
    <citation type="submission" date="2022-01" db="UniProtKB">
        <authorList>
            <consortium name="EnsemblMetazoa"/>
        </authorList>
    </citation>
    <scope>IDENTIFICATION</scope>
</reference>
<dbReference type="Pfam" id="PF25390">
    <property type="entry name" value="WD40_RLD"/>
    <property type="match status" value="1"/>
</dbReference>
<sequence length="1064" mass="119353">MSDADTLMNGEDAWQDESLAEDGFATITITVMFGWGNTANGELGLGGIEEQYVLSPRELPFPHAQTVKSISCGKAHTLVVTQNGELYSCGSNDFGQLGHDKTRTKLQLVLGLEAFKIKDAQCGENHSLALNYWGEIYAWGDGTHGQLGQAIKNLPKPKIIRSIATNFVVQIASGYNHCMALTNKGELYSWGSNENGQLGLGLKVKSVKEPTLVSSLNGLPIALIACGANHSFAISKSGAVYGWGKNTFGQLGLNSDVDHIYPCQLKTLRSIKVKYISCGEDFSVFLTQDGGVLTCGAGQYGQLGHGSSSNEILPRKVLELMGSTVTQVTCGRRHTLAYIPSRGKVYAFGLGGAGQLGTKQLINSNSPQVVQGPWLMPVAKFRVNKLFAGGDHCLVIVQPNDSKTKPSDYRELPPDTQIWSITPEKVAECQKVGKKAQVDQELIQYLETVAGSSYCLNGSFLMQKDQHFCCTSKHHGVDMALVKSIYSGISRIQNPSIKDIFVEQVSQMLSSLPESPPDAETLRVYLALPYYHEFDNARHSSKLQGPYARAYLRLRSEAARIVEAWYLMQPEDYFDRLIQIYKNVVLLLLRSSEPINMHNFDLLQYDPAMVQSLDILDRLSRVNEKTNGGPKVNYQAFHLSELTDSVDIRVDYLMWAMEKSGKRFFCHYPFLFDAPAKMLLLQTDQSMQMHMAVTEATHRAVAMLLLSPSPVQVQPLLELSVSRENLIQDTIRELGNYSEKDFKKPLKVTFIGEDAEDAGGVKKEFFLLLLREVLDPKYGMFVSDPETNAIWFSEDTFEDEIMYYLVGLICGLAIYNFTIIYMPFPLALYKKLLHEPVGIEDLKEYSPSLAKGLKSLLEYEGTDIEEVFCLKFEITRDVFGQLKSSVLKPNGGNISVTQENKKEYVELYIDYILNKSVERHFRAFHDAFHKVCGGRVLQLFHAQELMAVVIGNEDYDWHVLENTTEYKNGYSNSDPTIRMFWDVFHAMPLSEKKKFLMFLTGTDRIPILGMKAIKIKIQPTSDDKFLPVAHTCFNLLDLPRYKTKEKLKYKLLQAIQQTQGFSLV</sequence>
<dbReference type="GeneID" id="106667042"/>
<keyword evidence="8" id="KW-1133">Transmembrane helix</keyword>
<dbReference type="PROSITE" id="PS50012">
    <property type="entry name" value="RCC1_3"/>
    <property type="match status" value="7"/>
</dbReference>
<evidence type="ECO:0000256" key="8">
    <source>
        <dbReference type="SAM" id="Phobius"/>
    </source>
</evidence>
<keyword evidence="8" id="KW-0812">Transmembrane</keyword>
<feature type="active site" description="Glycyl thioester intermediate" evidence="6">
    <location>
        <position position="1032"/>
    </location>
</feature>
<dbReference type="AlphaFoldDB" id="A0A8I6RRF9"/>
<dbReference type="FunFam" id="3.30.2160.10:FF:000004">
    <property type="entry name" value="probable E3 ubiquitin-protein ligase HERC4 isoform X1"/>
    <property type="match status" value="1"/>
</dbReference>
<name>A0A8I6RRF9_CIMLE</name>
<dbReference type="SMART" id="SM00119">
    <property type="entry name" value="HECTc"/>
    <property type="match status" value="1"/>
</dbReference>
<dbReference type="InterPro" id="IPR009091">
    <property type="entry name" value="RCC1/BLIP-II"/>
</dbReference>
<feature type="repeat" description="RCC1" evidence="7">
    <location>
        <begin position="30"/>
        <end position="83"/>
    </location>
</feature>
<dbReference type="Proteomes" id="UP000494040">
    <property type="component" value="Unassembled WGS sequence"/>
</dbReference>
<feature type="domain" description="HECT" evidence="9">
    <location>
        <begin position="738"/>
        <end position="1064"/>
    </location>
</feature>
<evidence type="ECO:0000256" key="6">
    <source>
        <dbReference type="PROSITE-ProRule" id="PRU00104"/>
    </source>
</evidence>
<dbReference type="InterPro" id="IPR051709">
    <property type="entry name" value="Ub-ligase/GTPase-reg"/>
</dbReference>
<dbReference type="KEGG" id="clec:106667042"/>
<dbReference type="SUPFAM" id="SSF56204">
    <property type="entry name" value="Hect, E3 ligase catalytic domain"/>
    <property type="match status" value="1"/>
</dbReference>
<evidence type="ECO:0000259" key="9">
    <source>
        <dbReference type="PROSITE" id="PS50237"/>
    </source>
</evidence>
<dbReference type="CTD" id="26091"/>
<dbReference type="InterPro" id="IPR058923">
    <property type="entry name" value="RCC1-like_dom"/>
</dbReference>
<dbReference type="GO" id="GO:0005737">
    <property type="term" value="C:cytoplasm"/>
    <property type="evidence" value="ECO:0007669"/>
    <property type="project" value="UniProtKB-SubCell"/>
</dbReference>
<feature type="repeat" description="RCC1" evidence="7">
    <location>
        <begin position="238"/>
        <end position="289"/>
    </location>
</feature>
<evidence type="ECO:0000313" key="10">
    <source>
        <dbReference type="EnsemblMetazoa" id="XP_014250140.1"/>
    </source>
</evidence>
<dbReference type="PANTHER" id="PTHR45622:SF76">
    <property type="entry name" value="HECT AND RLD DOMAIN CONTAINING E3 UBIQUITIN LIGASE 4, ISOFORM C"/>
    <property type="match status" value="1"/>
</dbReference>
<feature type="repeat" description="RCC1" evidence="7">
    <location>
        <begin position="185"/>
        <end position="237"/>
    </location>
</feature>
<dbReference type="Gene3D" id="2.130.10.30">
    <property type="entry name" value="Regulator of chromosome condensation 1/beta-lactamase-inhibitor protein II"/>
    <property type="match status" value="2"/>
</dbReference>
<evidence type="ECO:0000256" key="3">
    <source>
        <dbReference type="ARBA" id="ARBA00022679"/>
    </source>
</evidence>
<dbReference type="FunFam" id="3.30.2410.10:FF:000003">
    <property type="entry name" value="probable E3 ubiquitin-protein ligase HERC4 isoform X1"/>
    <property type="match status" value="1"/>
</dbReference>
<dbReference type="PRINTS" id="PR00633">
    <property type="entry name" value="RCCNDNSATION"/>
</dbReference>
<keyword evidence="2" id="KW-0963">Cytoplasm</keyword>